<organism evidence="4 5">
    <name type="scientific">Waltera acetigignens</name>
    <dbReference type="NCBI Taxonomy" id="2981769"/>
    <lineage>
        <taxon>Bacteria</taxon>
        <taxon>Bacillati</taxon>
        <taxon>Bacillota</taxon>
        <taxon>Clostridia</taxon>
        <taxon>Lachnospirales</taxon>
        <taxon>Lachnospiraceae</taxon>
        <taxon>Waltera</taxon>
    </lineage>
</organism>
<dbReference type="Pfam" id="PF20578">
    <property type="entry name" value="aBig_2"/>
    <property type="match status" value="1"/>
</dbReference>
<comment type="caution">
    <text evidence="4">The sequence shown here is derived from an EMBL/GenBank/DDBJ whole genome shotgun (WGS) entry which is preliminary data.</text>
</comment>
<evidence type="ECO:0000313" key="5">
    <source>
        <dbReference type="Proteomes" id="UP001197795"/>
    </source>
</evidence>
<dbReference type="InterPro" id="IPR046780">
    <property type="entry name" value="aBig_2"/>
</dbReference>
<feature type="domain" description="Atrophied bacterial Ig" evidence="3">
    <location>
        <begin position="148"/>
        <end position="222"/>
    </location>
</feature>
<dbReference type="Proteomes" id="UP001197795">
    <property type="component" value="Unassembled WGS sequence"/>
</dbReference>
<dbReference type="PANTHER" id="PTHR35007:SF2">
    <property type="entry name" value="PILUS ASSEMBLE PROTEIN"/>
    <property type="match status" value="1"/>
</dbReference>
<keyword evidence="2" id="KW-1133">Transmembrane helix</keyword>
<name>A0AAE3D9G3_9FIRM</name>
<feature type="transmembrane region" description="Helical" evidence="2">
    <location>
        <begin position="432"/>
        <end position="452"/>
    </location>
</feature>
<keyword evidence="2" id="KW-0472">Membrane</keyword>
<dbReference type="PANTHER" id="PTHR35007">
    <property type="entry name" value="INTEGRAL MEMBRANE PROTEIN-RELATED"/>
    <property type="match status" value="1"/>
</dbReference>
<evidence type="ECO:0000256" key="1">
    <source>
        <dbReference type="SAM" id="MobiDB-lite"/>
    </source>
</evidence>
<dbReference type="EMBL" id="JAJEPV010000029">
    <property type="protein sequence ID" value="MCC2120269.1"/>
    <property type="molecule type" value="Genomic_DNA"/>
</dbReference>
<proteinExistence type="predicted"/>
<evidence type="ECO:0000256" key="2">
    <source>
        <dbReference type="SAM" id="Phobius"/>
    </source>
</evidence>
<dbReference type="AlphaFoldDB" id="A0AAE3D9G3"/>
<gene>
    <name evidence="4" type="ORF">LKD75_11860</name>
</gene>
<protein>
    <recommendedName>
        <fullName evidence="3">Atrophied bacterial Ig domain-containing protein</fullName>
    </recommendedName>
</protein>
<dbReference type="RefSeq" id="WP_227064199.1">
    <property type="nucleotide sequence ID" value="NZ_JAJEPV010000029.1"/>
</dbReference>
<sequence>MIGKKGILRFFYKVMMVCYKKLHLWRIPIPGRDKVQADLNRMHPGENPQECVTDYYVTKLTLSAVILIAGIMLAITMHYSSRESHVLQNQWVYRGSGEEGSREYSITGQVEDGERYSFQMEVMPRKYSQSELENLYEQFGRELPQLILEKNDSPDEIRENLDLSETYEGYPFLVNWKSNSTEAVEENGQIHPGQEDVPVLLRAEIQYGEFVRETTVKVTVVKRNETPQEREKSKLSELLQRAQEEDPESEKIQLPTEIEGRKISWEEDIPETGWKILAGALLLAAAVFFFQDKDLHDLVEKKKREERRSYPEILQKLTLYLEAGLTVRSAFCRVAEDYEKERKRGGRCREAYEEMLIATREIHMGVPEGAAYENFGKRTGVREYVRLSTFLTQNLKKGSSTLLQQLKEESVQAEELRIQNARKLSEEATTKLLLPMVMLLVVVMVMIMVPAFSNAGI</sequence>
<keyword evidence="2" id="KW-0812">Transmembrane</keyword>
<keyword evidence="5" id="KW-1185">Reference proteome</keyword>
<feature type="region of interest" description="Disordered" evidence="1">
    <location>
        <begin position="225"/>
        <end position="252"/>
    </location>
</feature>
<feature type="compositionally biased region" description="Basic and acidic residues" evidence="1">
    <location>
        <begin position="225"/>
        <end position="235"/>
    </location>
</feature>
<reference evidence="4 5" key="1">
    <citation type="submission" date="2021-10" db="EMBL/GenBank/DDBJ databases">
        <title>Anaerobic single-cell dispensing facilitates the cultivation of human gut bacteria.</title>
        <authorList>
            <person name="Afrizal A."/>
        </authorList>
    </citation>
    <scope>NUCLEOTIDE SEQUENCE [LARGE SCALE GENOMIC DNA]</scope>
    <source>
        <strain evidence="4 5">CLA-AA-H273</strain>
    </source>
</reference>
<accession>A0AAE3D9G3</accession>
<evidence type="ECO:0000313" key="4">
    <source>
        <dbReference type="EMBL" id="MCC2120269.1"/>
    </source>
</evidence>
<evidence type="ECO:0000259" key="3">
    <source>
        <dbReference type="Pfam" id="PF20578"/>
    </source>
</evidence>